<dbReference type="Proteomes" id="UP000195696">
    <property type="component" value="Unassembled WGS sequence"/>
</dbReference>
<proteinExistence type="predicted"/>
<name>A0A1G4EG43_BACMY</name>
<evidence type="ECO:0000313" key="2">
    <source>
        <dbReference type="Proteomes" id="UP000195696"/>
    </source>
</evidence>
<protein>
    <submittedName>
        <fullName evidence="1">Uncharacterized protein</fullName>
    </submittedName>
</protein>
<gene>
    <name evidence="1" type="ORF">BWGO95_02267</name>
</gene>
<dbReference type="EMBL" id="FMAK01000032">
    <property type="protein sequence ID" value="SCB68135.1"/>
    <property type="molecule type" value="Genomic_DNA"/>
</dbReference>
<dbReference type="AlphaFoldDB" id="A0A1G4EG43"/>
<accession>A0A1G4EG43</accession>
<reference evidence="1 2" key="1">
    <citation type="submission" date="2016-08" db="EMBL/GenBank/DDBJ databases">
        <authorList>
            <person name="Seilhamer J.J."/>
        </authorList>
    </citation>
    <scope>NUCLEOTIDE SEQUENCE [LARGE SCALE GENOMIC DNA]</scope>
    <source>
        <strain evidence="1 2">SDA_GO95</strain>
    </source>
</reference>
<sequence length="23" mass="2709">MNAKETIIPYFDNVLTDKKLINQ</sequence>
<evidence type="ECO:0000313" key="1">
    <source>
        <dbReference type="EMBL" id="SCB68135.1"/>
    </source>
</evidence>
<organism evidence="1 2">
    <name type="scientific">Bacillus mycoides</name>
    <dbReference type="NCBI Taxonomy" id="1405"/>
    <lineage>
        <taxon>Bacteria</taxon>
        <taxon>Bacillati</taxon>
        <taxon>Bacillota</taxon>
        <taxon>Bacilli</taxon>
        <taxon>Bacillales</taxon>
        <taxon>Bacillaceae</taxon>
        <taxon>Bacillus</taxon>
        <taxon>Bacillus cereus group</taxon>
    </lineage>
</organism>